<sequence>MIRHTVVFSLRHPSGSAQEAAFLAEGRDLLTSIPGVYEFTVQRQVSPKSDLDFQFAMTFSDSAAFAAYDSHPIHVGFVRDRWVPEVTVFQEYDFEEYEVGGGAASAEIV</sequence>
<reference evidence="2 3" key="1">
    <citation type="submission" date="2016-10" db="EMBL/GenBank/DDBJ databases">
        <authorList>
            <person name="de Groot N.N."/>
        </authorList>
    </citation>
    <scope>NUCLEOTIDE SEQUENCE [LARGE SCALE GENOMIC DNA]</scope>
    <source>
        <strain evidence="2 3">DSM 23142</strain>
    </source>
</reference>
<feature type="domain" description="Stress-response A/B barrel" evidence="1">
    <location>
        <begin position="2"/>
        <end position="94"/>
    </location>
</feature>
<dbReference type="SUPFAM" id="SSF54909">
    <property type="entry name" value="Dimeric alpha+beta barrel"/>
    <property type="match status" value="1"/>
</dbReference>
<gene>
    <name evidence="2" type="ORF">SAMN04489810_1519</name>
</gene>
<evidence type="ECO:0000313" key="2">
    <source>
        <dbReference type="EMBL" id="SDG87059.1"/>
    </source>
</evidence>
<dbReference type="PROSITE" id="PS51502">
    <property type="entry name" value="S_R_A_B_BARREL"/>
    <property type="match status" value="1"/>
</dbReference>
<accession>A0A1G7XS61</accession>
<dbReference type="SMART" id="SM00886">
    <property type="entry name" value="Dabb"/>
    <property type="match status" value="1"/>
</dbReference>
<dbReference type="AlphaFoldDB" id="A0A1G7XS61"/>
<dbReference type="Pfam" id="PF07876">
    <property type="entry name" value="Dabb"/>
    <property type="match status" value="1"/>
</dbReference>
<organism evidence="2 3">
    <name type="scientific">Microbacterium pygmaeum</name>
    <dbReference type="NCBI Taxonomy" id="370764"/>
    <lineage>
        <taxon>Bacteria</taxon>
        <taxon>Bacillati</taxon>
        <taxon>Actinomycetota</taxon>
        <taxon>Actinomycetes</taxon>
        <taxon>Micrococcales</taxon>
        <taxon>Microbacteriaceae</taxon>
        <taxon>Microbacterium</taxon>
    </lineage>
</organism>
<keyword evidence="3" id="KW-1185">Reference proteome</keyword>
<dbReference type="InterPro" id="IPR011008">
    <property type="entry name" value="Dimeric_a/b-barrel"/>
</dbReference>
<dbReference type="OrthoDB" id="9808130at2"/>
<dbReference type="Gene3D" id="3.30.70.100">
    <property type="match status" value="1"/>
</dbReference>
<protein>
    <submittedName>
        <fullName evidence="2">Stress responsive A/B Barrel Domain</fullName>
    </submittedName>
</protein>
<dbReference type="EMBL" id="LT629692">
    <property type="protein sequence ID" value="SDG87059.1"/>
    <property type="molecule type" value="Genomic_DNA"/>
</dbReference>
<dbReference type="Proteomes" id="UP000199009">
    <property type="component" value="Chromosome I"/>
</dbReference>
<dbReference type="InterPro" id="IPR013097">
    <property type="entry name" value="Dabb"/>
</dbReference>
<evidence type="ECO:0000259" key="1">
    <source>
        <dbReference type="PROSITE" id="PS51502"/>
    </source>
</evidence>
<dbReference type="RefSeq" id="WP_091488301.1">
    <property type="nucleotide sequence ID" value="NZ_LT629692.1"/>
</dbReference>
<proteinExistence type="predicted"/>
<name>A0A1G7XS61_9MICO</name>
<evidence type="ECO:0000313" key="3">
    <source>
        <dbReference type="Proteomes" id="UP000199009"/>
    </source>
</evidence>